<gene>
    <name evidence="1" type="ORF">SACS_0509</name>
</gene>
<dbReference type="AlphaFoldDB" id="A0A7U7J0N9"/>
<comment type="caution">
    <text evidence="1">The sequence shown here is derived from an EMBL/GenBank/DDBJ whole genome shotgun (WGS) entry which is preliminary data.</text>
</comment>
<evidence type="ECO:0000313" key="2">
    <source>
        <dbReference type="Proteomes" id="UP000027590"/>
    </source>
</evidence>
<evidence type="ECO:0000313" key="1">
    <source>
        <dbReference type="EMBL" id="CDG33247.1"/>
    </source>
</evidence>
<dbReference type="Proteomes" id="UP000027590">
    <property type="component" value="Unassembled WGS sequence"/>
</dbReference>
<accession>A0A7U7J0N9</accession>
<reference evidence="1 2" key="2">
    <citation type="journal article" date="2014" name="PLoS ONE">
        <title>Evolution of mitochondria reconstructed from the energy metabolism of living bacteria.</title>
        <authorList>
            <person name="Degli Esposti M."/>
            <person name="Chouaia B."/>
            <person name="Comandatore F."/>
            <person name="Crotti E."/>
            <person name="Sassera D."/>
            <person name="Lievens P.M."/>
            <person name="Daffonchio D."/>
            <person name="Bandi C."/>
        </authorList>
    </citation>
    <scope>NUCLEOTIDE SEQUENCE [LARGE SCALE GENOMIC DNA]</scope>
    <source>
        <strain evidence="2">AM169</strain>
    </source>
</reference>
<organism evidence="1 2">
    <name type="scientific">Parasaccharibacter apium</name>
    <dbReference type="NCBI Taxonomy" id="1510841"/>
    <lineage>
        <taxon>Bacteria</taxon>
        <taxon>Pseudomonadati</taxon>
        <taxon>Pseudomonadota</taxon>
        <taxon>Alphaproteobacteria</taxon>
        <taxon>Acetobacterales</taxon>
        <taxon>Acetobacteraceae</taxon>
        <taxon>Parasaccharibacter</taxon>
    </lineage>
</organism>
<proteinExistence type="predicted"/>
<reference evidence="1 2" key="1">
    <citation type="journal article" date="2014" name="Genome Biol. Evol.">
        <title>Acetic acid bacteria genomes reveal functional traits for adaptation to life in insect guts.</title>
        <authorList>
            <person name="Chouaia B."/>
            <person name="Gaiarsa S."/>
            <person name="Crotti E."/>
            <person name="Comandatore F."/>
            <person name="Degli Esposti M."/>
            <person name="Ricci I."/>
            <person name="Alma A."/>
            <person name="Favia G."/>
            <person name="Bandi C."/>
            <person name="Daffonchio D."/>
        </authorList>
    </citation>
    <scope>NUCLEOTIDE SEQUENCE [LARGE SCALE GENOMIC DNA]</scope>
    <source>
        <strain evidence="2">AM169</strain>
    </source>
</reference>
<dbReference type="EMBL" id="CBLY010000004">
    <property type="protein sequence ID" value="CDG33247.1"/>
    <property type="molecule type" value="Genomic_DNA"/>
</dbReference>
<sequence>MFLLASTTCSMKFDWSTSMVREGLLEGKRASVMVGNLCQLAVESVTIAPVKIVSTGHGGKGGRTFKKGK</sequence>
<protein>
    <submittedName>
        <fullName evidence="1">Uncharacterized protein</fullName>
    </submittedName>
</protein>
<name>A0A7U7J0N9_9PROT</name>